<evidence type="ECO:0000313" key="5">
    <source>
        <dbReference type="Proteomes" id="UP000236291"/>
    </source>
</evidence>
<keyword evidence="2 3" id="KW-0472">Membrane</keyword>
<protein>
    <recommendedName>
        <fullName evidence="6">Late embryogenesis abundant protein LEA-2 subgroup domain-containing protein</fullName>
    </recommendedName>
</protein>
<dbReference type="GO" id="GO:0009506">
    <property type="term" value="C:plasmodesma"/>
    <property type="evidence" value="ECO:0007669"/>
    <property type="project" value="TreeGrafter"/>
</dbReference>
<gene>
    <name evidence="4" type="ORF">L195_g051227</name>
</gene>
<name>A0A2K3JYI8_TRIPR</name>
<evidence type="ECO:0000256" key="3">
    <source>
        <dbReference type="SAM" id="Phobius"/>
    </source>
</evidence>
<reference evidence="4 5" key="1">
    <citation type="journal article" date="2014" name="Am. J. Bot.">
        <title>Genome assembly and annotation for red clover (Trifolium pratense; Fabaceae).</title>
        <authorList>
            <person name="Istvanek J."/>
            <person name="Jaros M."/>
            <person name="Krenek A."/>
            <person name="Repkova J."/>
        </authorList>
    </citation>
    <scope>NUCLEOTIDE SEQUENCE [LARGE SCALE GENOMIC DNA]</scope>
    <source>
        <strain evidence="5">cv. Tatra</strain>
        <tissue evidence="4">Young leaves</tissue>
    </source>
</reference>
<dbReference type="PANTHER" id="PTHR31415">
    <property type="entry name" value="OS05G0367900 PROTEIN"/>
    <property type="match status" value="1"/>
</dbReference>
<dbReference type="STRING" id="57577.A0A2K3JYI8"/>
<organism evidence="4 5">
    <name type="scientific">Trifolium pratense</name>
    <name type="common">Red clover</name>
    <dbReference type="NCBI Taxonomy" id="57577"/>
    <lineage>
        <taxon>Eukaryota</taxon>
        <taxon>Viridiplantae</taxon>
        <taxon>Streptophyta</taxon>
        <taxon>Embryophyta</taxon>
        <taxon>Tracheophyta</taxon>
        <taxon>Spermatophyta</taxon>
        <taxon>Magnoliopsida</taxon>
        <taxon>eudicotyledons</taxon>
        <taxon>Gunneridae</taxon>
        <taxon>Pentapetalae</taxon>
        <taxon>rosids</taxon>
        <taxon>fabids</taxon>
        <taxon>Fabales</taxon>
        <taxon>Fabaceae</taxon>
        <taxon>Papilionoideae</taxon>
        <taxon>50 kb inversion clade</taxon>
        <taxon>NPAAA clade</taxon>
        <taxon>Hologalegina</taxon>
        <taxon>IRL clade</taxon>
        <taxon>Trifolieae</taxon>
        <taxon>Trifolium</taxon>
    </lineage>
</organism>
<dbReference type="GO" id="GO:0098542">
    <property type="term" value="P:defense response to other organism"/>
    <property type="evidence" value="ECO:0007669"/>
    <property type="project" value="InterPro"/>
</dbReference>
<sequence length="210" mass="24143">MAISEYFPVIGEWIKNIFLMLFALSFLGGGIFVLIIVYAPSDIKFHVTDASLTKFNLTNNNTLDYKLEANITSRNPNKNVIVYYREIAAIAFYKDHKFATVNLTPFDQGHKTTSFLHVLFEGKGVMKNSLKPKQLFEYDQETRLGIYHDLAIDLDILATYKFLTHKSTRYNPPMVQCRRLSLSLVSNGNSSSTPSFHGRKCRINHFFENR</sequence>
<accession>A0A2K3JYI8</accession>
<keyword evidence="3" id="KW-1133">Transmembrane helix</keyword>
<proteinExistence type="predicted"/>
<feature type="transmembrane region" description="Helical" evidence="3">
    <location>
        <begin position="17"/>
        <end position="39"/>
    </location>
</feature>
<evidence type="ECO:0008006" key="6">
    <source>
        <dbReference type="Google" id="ProtNLM"/>
    </source>
</evidence>
<dbReference type="InterPro" id="IPR044839">
    <property type="entry name" value="NDR1-like"/>
</dbReference>
<dbReference type="GO" id="GO:0005886">
    <property type="term" value="C:plasma membrane"/>
    <property type="evidence" value="ECO:0007669"/>
    <property type="project" value="TreeGrafter"/>
</dbReference>
<dbReference type="PANTHER" id="PTHR31415:SF59">
    <property type="entry name" value="HARPIN-INDUCED 1"/>
    <property type="match status" value="1"/>
</dbReference>
<reference evidence="4 5" key="2">
    <citation type="journal article" date="2017" name="Front. Plant Sci.">
        <title>Gene Classification and Mining of Molecular Markers Useful in Red Clover (Trifolium pratense) Breeding.</title>
        <authorList>
            <person name="Istvanek J."/>
            <person name="Dluhosova J."/>
            <person name="Dluhos P."/>
            <person name="Patkova L."/>
            <person name="Nedelnik J."/>
            <person name="Repkova J."/>
        </authorList>
    </citation>
    <scope>NUCLEOTIDE SEQUENCE [LARGE SCALE GENOMIC DNA]</scope>
    <source>
        <strain evidence="5">cv. Tatra</strain>
        <tissue evidence="4">Young leaves</tissue>
    </source>
</reference>
<dbReference type="EMBL" id="ASHM01079916">
    <property type="protein sequence ID" value="PNX59060.1"/>
    <property type="molecule type" value="Genomic_DNA"/>
</dbReference>
<dbReference type="Proteomes" id="UP000236291">
    <property type="component" value="Unassembled WGS sequence"/>
</dbReference>
<feature type="unsure residue" description="D or N" evidence="4">
    <location>
        <position position="153"/>
    </location>
</feature>
<evidence type="ECO:0000256" key="1">
    <source>
        <dbReference type="ARBA" id="ARBA00004370"/>
    </source>
</evidence>
<evidence type="ECO:0000313" key="4">
    <source>
        <dbReference type="EMBL" id="PNX59060.1"/>
    </source>
</evidence>
<dbReference type="AlphaFoldDB" id="A0A2K3JYI8"/>
<evidence type="ECO:0000256" key="2">
    <source>
        <dbReference type="ARBA" id="ARBA00023136"/>
    </source>
</evidence>
<comment type="subcellular location">
    <subcellularLocation>
        <location evidence="1">Membrane</location>
    </subcellularLocation>
</comment>
<keyword evidence="3" id="KW-0812">Transmembrane</keyword>
<comment type="caution">
    <text evidence="4">The sequence shown here is derived from an EMBL/GenBank/DDBJ whole genome shotgun (WGS) entry which is preliminary data.</text>
</comment>